<keyword evidence="2" id="KW-0812">Transmembrane</keyword>
<keyword evidence="2" id="KW-0472">Membrane</keyword>
<feature type="transmembrane region" description="Helical" evidence="2">
    <location>
        <begin position="171"/>
        <end position="191"/>
    </location>
</feature>
<feature type="transmembrane region" description="Helical" evidence="2">
    <location>
        <begin position="113"/>
        <end position="130"/>
    </location>
</feature>
<dbReference type="SUPFAM" id="SSF103481">
    <property type="entry name" value="Multidrug resistance efflux transporter EmrE"/>
    <property type="match status" value="2"/>
</dbReference>
<proteinExistence type="predicted"/>
<feature type="transmembrane region" description="Helical" evidence="2">
    <location>
        <begin position="335"/>
        <end position="357"/>
    </location>
</feature>
<keyword evidence="8" id="KW-1185">Reference proteome</keyword>
<feature type="domain" description="EamA" evidence="3">
    <location>
        <begin position="112"/>
        <end position="243"/>
    </location>
</feature>
<evidence type="ECO:0000313" key="8">
    <source>
        <dbReference type="Proteomes" id="UP000663829"/>
    </source>
</evidence>
<name>A0A814FYN0_9BILA</name>
<organism evidence="5 8">
    <name type="scientific">Didymodactylos carnosus</name>
    <dbReference type="NCBI Taxonomy" id="1234261"/>
    <lineage>
        <taxon>Eukaryota</taxon>
        <taxon>Metazoa</taxon>
        <taxon>Spiralia</taxon>
        <taxon>Gnathifera</taxon>
        <taxon>Rotifera</taxon>
        <taxon>Eurotatoria</taxon>
        <taxon>Bdelloidea</taxon>
        <taxon>Philodinida</taxon>
        <taxon>Philodinidae</taxon>
        <taxon>Didymodactylos</taxon>
    </lineage>
</organism>
<evidence type="ECO:0000313" key="7">
    <source>
        <dbReference type="EMBL" id="CAF3759776.1"/>
    </source>
</evidence>
<dbReference type="InterPro" id="IPR000620">
    <property type="entry name" value="EamA_dom"/>
</dbReference>
<dbReference type="InterPro" id="IPR037185">
    <property type="entry name" value="EmrE-like"/>
</dbReference>
<feature type="transmembrane region" description="Helical" evidence="2">
    <location>
        <begin position="228"/>
        <end position="249"/>
    </location>
</feature>
<dbReference type="OrthoDB" id="306876at2759"/>
<feature type="domain" description="EamA" evidence="3">
    <location>
        <begin position="272"/>
        <end position="411"/>
    </location>
</feature>
<evidence type="ECO:0000256" key="2">
    <source>
        <dbReference type="SAM" id="Phobius"/>
    </source>
</evidence>
<dbReference type="EMBL" id="CAJNOK010003888">
    <property type="protein sequence ID" value="CAF0918360.1"/>
    <property type="molecule type" value="Genomic_DNA"/>
</dbReference>
<feature type="transmembrane region" description="Helical" evidence="2">
    <location>
        <begin position="395"/>
        <end position="417"/>
    </location>
</feature>
<dbReference type="Pfam" id="PF00892">
    <property type="entry name" value="EamA"/>
    <property type="match status" value="2"/>
</dbReference>
<dbReference type="PANTHER" id="PTHR22911:SF137">
    <property type="entry name" value="SOLUTE CARRIER FAMILY 35 MEMBER G2-RELATED"/>
    <property type="match status" value="1"/>
</dbReference>
<gene>
    <name evidence="5" type="ORF">GPM918_LOCUS13084</name>
    <name evidence="4" type="ORF">OVA965_LOCUS10486</name>
    <name evidence="7" type="ORF">SRO942_LOCUS13084</name>
    <name evidence="6" type="ORF">TMI583_LOCUS10483</name>
</gene>
<dbReference type="EMBL" id="CAJNOQ010002949">
    <property type="protein sequence ID" value="CAF0987615.1"/>
    <property type="molecule type" value="Genomic_DNA"/>
</dbReference>
<feature type="transmembrane region" description="Helical" evidence="2">
    <location>
        <begin position="269"/>
        <end position="291"/>
    </location>
</feature>
<feature type="transmembrane region" description="Helical" evidence="2">
    <location>
        <begin position="142"/>
        <end position="159"/>
    </location>
</feature>
<dbReference type="EMBL" id="CAJOBC010002949">
    <property type="protein sequence ID" value="CAF3759776.1"/>
    <property type="molecule type" value="Genomic_DNA"/>
</dbReference>
<feature type="compositionally biased region" description="Polar residues" evidence="1">
    <location>
        <begin position="7"/>
        <end position="20"/>
    </location>
</feature>
<dbReference type="Proteomes" id="UP000682733">
    <property type="component" value="Unassembled WGS sequence"/>
</dbReference>
<dbReference type="AlphaFoldDB" id="A0A814FYN0"/>
<accession>A0A814FYN0</accession>
<feature type="transmembrane region" description="Helical" evidence="2">
    <location>
        <begin position="303"/>
        <end position="323"/>
    </location>
</feature>
<feature type="region of interest" description="Disordered" evidence="1">
    <location>
        <begin position="1"/>
        <end position="20"/>
    </location>
</feature>
<protein>
    <recommendedName>
        <fullName evidence="3">EamA domain-containing protein</fullName>
    </recommendedName>
</protein>
<dbReference type="EMBL" id="CAJOBA010003890">
    <property type="protein sequence ID" value="CAF3696227.1"/>
    <property type="molecule type" value="Genomic_DNA"/>
</dbReference>
<comment type="caution">
    <text evidence="5">The sequence shown here is derived from an EMBL/GenBank/DDBJ whole genome shotgun (WGS) entry which is preliminary data.</text>
</comment>
<dbReference type="Proteomes" id="UP000677228">
    <property type="component" value="Unassembled WGS sequence"/>
</dbReference>
<reference evidence="5" key="1">
    <citation type="submission" date="2021-02" db="EMBL/GenBank/DDBJ databases">
        <authorList>
            <person name="Nowell W R."/>
        </authorList>
    </citation>
    <scope>NUCLEOTIDE SEQUENCE</scope>
</reference>
<dbReference type="Proteomes" id="UP000681722">
    <property type="component" value="Unassembled WGS sequence"/>
</dbReference>
<dbReference type="Proteomes" id="UP000663829">
    <property type="component" value="Unassembled WGS sequence"/>
</dbReference>
<evidence type="ECO:0000313" key="5">
    <source>
        <dbReference type="EMBL" id="CAF0987615.1"/>
    </source>
</evidence>
<sequence length="439" mass="49863">MSRQKQRTTAQLCNSSNYDDNSTCKENLRSFTYPGDYPGYFPQRLTNTATTIIGDHPPSVVNVHHISEPIIQPIFGENEHEDVEYHGGSSLLYVDKTNNGKGKIIQVCQRFRGIFYALMGTCLFSSLSFMLKQSAVDVFDAILFRFLSQTIILLVFISHRRYSPFIENKKVVAIAFLRASVTMAGTLLYFLSFKMLPLPDLTTVRYTQVIWTVIIAMIIFHEKLSIPIVMAIILTLTGVICVSQPSFFFSKTYLNATNGTLENKTDERYDRMFGLLIALLCAILISMSIVLNKKLLTYKIKPSIIMFHGSLLTFFVVLIIQVYKRITDNSFDLKNIFTCKLLLASMIGIFLMIPLILTQKAINLEHPSIVTVVQSFDIVFTIILQNVLMKDKSNWLVLLGSALVVTSILLVGGHKLYEERHQRTMIIDSKEKTVFIETK</sequence>
<evidence type="ECO:0000313" key="4">
    <source>
        <dbReference type="EMBL" id="CAF0918360.1"/>
    </source>
</evidence>
<dbReference type="GO" id="GO:0016020">
    <property type="term" value="C:membrane"/>
    <property type="evidence" value="ECO:0007669"/>
    <property type="project" value="InterPro"/>
</dbReference>
<dbReference type="PANTHER" id="PTHR22911">
    <property type="entry name" value="ACYL-MALONYL CONDENSING ENZYME-RELATED"/>
    <property type="match status" value="1"/>
</dbReference>
<evidence type="ECO:0000313" key="6">
    <source>
        <dbReference type="EMBL" id="CAF3696227.1"/>
    </source>
</evidence>
<keyword evidence="2" id="KW-1133">Transmembrane helix</keyword>
<evidence type="ECO:0000259" key="3">
    <source>
        <dbReference type="Pfam" id="PF00892"/>
    </source>
</evidence>
<evidence type="ECO:0000256" key="1">
    <source>
        <dbReference type="SAM" id="MobiDB-lite"/>
    </source>
</evidence>